<dbReference type="InterPro" id="IPR037401">
    <property type="entry name" value="SnoaL-like"/>
</dbReference>
<dbReference type="SUPFAM" id="SSF54427">
    <property type="entry name" value="NTF2-like"/>
    <property type="match status" value="1"/>
</dbReference>
<reference evidence="2 3" key="2">
    <citation type="submission" date="2019-09" db="EMBL/GenBank/DDBJ databases">
        <title>Mesorhizobium sp. MaA-C15 isolated from Microcystis aeruginosa.</title>
        <authorList>
            <person name="Jeong S.E."/>
            <person name="Jin H.M."/>
            <person name="Jeon C.O."/>
        </authorList>
    </citation>
    <scope>NUCLEOTIDE SEQUENCE [LARGE SCALE GENOMIC DNA]</scope>
    <source>
        <strain evidence="2 3">MaA-C15</strain>
    </source>
</reference>
<dbReference type="Pfam" id="PF12680">
    <property type="entry name" value="SnoaL_2"/>
    <property type="match status" value="1"/>
</dbReference>
<dbReference type="Gene3D" id="3.10.450.50">
    <property type="match status" value="1"/>
</dbReference>
<accession>A0A5D4GX23</accession>
<sequence>MDPNPVRLWHHAIETNDLSGFEAALAEHAVFQSPAVHAPQAGKALVAKYLRAAFAVLNSPTFRYVEEWHGDGSAVLEFEAMLGDIHVNGVDIIRWNGDGQVVSFKVMVRPIRALNTLVALMGAELRRGEA</sequence>
<evidence type="ECO:0000259" key="1">
    <source>
        <dbReference type="Pfam" id="PF12680"/>
    </source>
</evidence>
<keyword evidence="3" id="KW-1185">Reference proteome</keyword>
<proteinExistence type="predicted"/>
<feature type="domain" description="SnoaL-like" evidence="1">
    <location>
        <begin position="6"/>
        <end position="103"/>
    </location>
</feature>
<gene>
    <name evidence="2" type="ORF">FY036_07475</name>
</gene>
<dbReference type="RefSeq" id="WP_148914096.1">
    <property type="nucleotide sequence ID" value="NZ_VSZS01000059.1"/>
</dbReference>
<dbReference type="OrthoDB" id="1163083at2"/>
<evidence type="ECO:0000313" key="2">
    <source>
        <dbReference type="EMBL" id="TYR33421.1"/>
    </source>
</evidence>
<dbReference type="Proteomes" id="UP000323258">
    <property type="component" value="Unassembled WGS sequence"/>
</dbReference>
<reference evidence="2 3" key="1">
    <citation type="submission" date="2019-08" db="EMBL/GenBank/DDBJ databases">
        <authorList>
            <person name="Seo Y.L."/>
        </authorList>
    </citation>
    <scope>NUCLEOTIDE SEQUENCE [LARGE SCALE GENOMIC DNA]</scope>
    <source>
        <strain evidence="2 3">MaA-C15</strain>
    </source>
</reference>
<protein>
    <submittedName>
        <fullName evidence="2">Nuclear transport factor 2 family protein</fullName>
    </submittedName>
</protein>
<evidence type="ECO:0000313" key="3">
    <source>
        <dbReference type="Proteomes" id="UP000323258"/>
    </source>
</evidence>
<comment type="caution">
    <text evidence="2">The sequence shown here is derived from an EMBL/GenBank/DDBJ whole genome shotgun (WGS) entry which is preliminary data.</text>
</comment>
<dbReference type="AlphaFoldDB" id="A0A5D4GX23"/>
<organism evidence="2 3">
    <name type="scientific">Neoaquamicrobium microcysteis</name>
    <dbReference type="NCBI Taxonomy" id="2682781"/>
    <lineage>
        <taxon>Bacteria</taxon>
        <taxon>Pseudomonadati</taxon>
        <taxon>Pseudomonadota</taxon>
        <taxon>Alphaproteobacteria</taxon>
        <taxon>Hyphomicrobiales</taxon>
        <taxon>Phyllobacteriaceae</taxon>
        <taxon>Neoaquamicrobium</taxon>
    </lineage>
</organism>
<dbReference type="EMBL" id="VSZS01000059">
    <property type="protein sequence ID" value="TYR33421.1"/>
    <property type="molecule type" value="Genomic_DNA"/>
</dbReference>
<dbReference type="InterPro" id="IPR032710">
    <property type="entry name" value="NTF2-like_dom_sf"/>
</dbReference>
<name>A0A5D4GX23_9HYPH</name>